<organism evidence="8 9">
    <name type="scientific">Enterococcus hulanensis</name>
    <dbReference type="NCBI Taxonomy" id="2559929"/>
    <lineage>
        <taxon>Bacteria</taxon>
        <taxon>Bacillati</taxon>
        <taxon>Bacillota</taxon>
        <taxon>Bacilli</taxon>
        <taxon>Lactobacillales</taxon>
        <taxon>Enterococcaceae</taxon>
        <taxon>Enterococcus</taxon>
    </lineage>
</organism>
<keyword evidence="4 7" id="KW-0812">Transmembrane</keyword>
<dbReference type="InterPro" id="IPR050367">
    <property type="entry name" value="APC_superfamily"/>
</dbReference>
<feature type="transmembrane region" description="Helical" evidence="7">
    <location>
        <begin position="163"/>
        <end position="186"/>
    </location>
</feature>
<feature type="transmembrane region" description="Helical" evidence="7">
    <location>
        <begin position="469"/>
        <end position="488"/>
    </location>
</feature>
<dbReference type="PIRSF" id="PIRSF006060">
    <property type="entry name" value="AA_transporter"/>
    <property type="match status" value="1"/>
</dbReference>
<dbReference type="NCBIfam" id="NF011775">
    <property type="entry name" value="PRK15238.1"/>
    <property type="match status" value="1"/>
</dbReference>
<feature type="transmembrane region" description="Helical" evidence="7">
    <location>
        <begin position="131"/>
        <end position="151"/>
    </location>
</feature>
<name>A0ABU3F307_9ENTE</name>
<feature type="transmembrane region" description="Helical" evidence="7">
    <location>
        <begin position="441"/>
        <end position="463"/>
    </location>
</feature>
<feature type="transmembrane region" description="Helical" evidence="7">
    <location>
        <begin position="247"/>
        <end position="268"/>
    </location>
</feature>
<dbReference type="PANTHER" id="PTHR42770">
    <property type="entry name" value="AMINO ACID TRANSPORTER-RELATED"/>
    <property type="match status" value="1"/>
</dbReference>
<keyword evidence="5 7" id="KW-1133">Transmembrane helix</keyword>
<keyword evidence="6 7" id="KW-0472">Membrane</keyword>
<reference evidence="8 9" key="1">
    <citation type="submission" date="2023-03" db="EMBL/GenBank/DDBJ databases">
        <authorList>
            <person name="Shen W."/>
            <person name="Cai J."/>
        </authorList>
    </citation>
    <scope>NUCLEOTIDE SEQUENCE [LARGE SCALE GENOMIC DNA]</scope>
    <source>
        <strain evidence="8 9">D6-4</strain>
    </source>
</reference>
<comment type="subcellular location">
    <subcellularLocation>
        <location evidence="1">Cell membrane</location>
        <topology evidence="1">Multi-pass membrane protein</topology>
    </subcellularLocation>
</comment>
<feature type="transmembrane region" description="Helical" evidence="7">
    <location>
        <begin position="369"/>
        <end position="387"/>
    </location>
</feature>
<evidence type="ECO:0000256" key="3">
    <source>
        <dbReference type="ARBA" id="ARBA00022475"/>
    </source>
</evidence>
<keyword evidence="9" id="KW-1185">Reference proteome</keyword>
<evidence type="ECO:0000256" key="5">
    <source>
        <dbReference type="ARBA" id="ARBA00022989"/>
    </source>
</evidence>
<dbReference type="PANTHER" id="PTHR42770:SF15">
    <property type="entry name" value="GLUTAMATE_GAMMA-AMINOBUTYRATE ANTIPORTER-RELATED"/>
    <property type="match status" value="1"/>
</dbReference>
<gene>
    <name evidence="8" type="primary">yjeM</name>
    <name evidence="8" type="ORF">P7D85_17060</name>
</gene>
<evidence type="ECO:0000313" key="8">
    <source>
        <dbReference type="EMBL" id="MDT2601500.1"/>
    </source>
</evidence>
<accession>A0ABU3F307</accession>
<feature type="transmembrane region" description="Helical" evidence="7">
    <location>
        <begin position="84"/>
        <end position="111"/>
    </location>
</feature>
<keyword evidence="3" id="KW-1003">Cell membrane</keyword>
<comment type="caution">
    <text evidence="8">The sequence shown here is derived from an EMBL/GenBank/DDBJ whole genome shotgun (WGS) entry which is preliminary data.</text>
</comment>
<dbReference type="Proteomes" id="UP001252875">
    <property type="component" value="Unassembled WGS sequence"/>
</dbReference>
<dbReference type="InterPro" id="IPR002293">
    <property type="entry name" value="AA/rel_permease1"/>
</dbReference>
<evidence type="ECO:0000256" key="4">
    <source>
        <dbReference type="ARBA" id="ARBA00022692"/>
    </source>
</evidence>
<evidence type="ECO:0000256" key="6">
    <source>
        <dbReference type="ARBA" id="ARBA00023136"/>
    </source>
</evidence>
<feature type="transmembrane region" description="Helical" evidence="7">
    <location>
        <begin position="321"/>
        <end position="342"/>
    </location>
</feature>
<evidence type="ECO:0000256" key="1">
    <source>
        <dbReference type="ARBA" id="ARBA00004651"/>
    </source>
</evidence>
<dbReference type="EMBL" id="JARPYI010000011">
    <property type="protein sequence ID" value="MDT2601500.1"/>
    <property type="molecule type" value="Genomic_DNA"/>
</dbReference>
<sequence>MSKPKKKKLTLISLILMIFTSVFGFTNITRAFYLMGYASIIWYILAAVTFFLPFAFMLSEYGAAFKDRKGGIYSWMAESLNPKFAFIGTFMWYASYIIWMVNVGSGIWIPLSNAIFGVDKTQQWTPFGLTGVQTLGILAIFWIILITFVSSRGLDSIKKVTSIGGTAVALINVVLFIGGLAILLLNGHMAQPLSTNAFLHSPNADYSTMIQVFGFLVFAIFAYGGLEVVGGLVDETENAEKTFPRGVAISAIVIAVGYAVGIFMMGAFTNWSFAFTQFSDAEVTLGNVAYIAMNNMGYQLGHALNLTEAASVTMGVWVSRYMGLSMFLALTGAFFTLIFSPLKQLIEGTPKEVWPEYLTKTKNGLPVNAMKVQALIVIAIVALVSFGGNGAKYFFQVLVSMTNVSMTIPYMFLAIAFIGFKKKKEIEKPFEIYKTQTMANIAVTVVTFVVGFANVFTIVQPAMQGDLSGTIYSILGPVVFGIIAVVMYSRYEKKIILNSGTL</sequence>
<evidence type="ECO:0000256" key="7">
    <source>
        <dbReference type="SAM" id="Phobius"/>
    </source>
</evidence>
<protein>
    <submittedName>
        <fullName evidence="8">Glutamate/gamma-aminobutyrate family transporter YjeM</fullName>
    </submittedName>
</protein>
<dbReference type="Pfam" id="PF13520">
    <property type="entry name" value="AA_permease_2"/>
    <property type="match status" value="1"/>
</dbReference>
<keyword evidence="2" id="KW-0813">Transport</keyword>
<proteinExistence type="predicted"/>
<dbReference type="RefSeq" id="WP_311823262.1">
    <property type="nucleotide sequence ID" value="NZ_JARPYF010000010.1"/>
</dbReference>
<feature type="transmembrane region" description="Helical" evidence="7">
    <location>
        <begin position="206"/>
        <end position="226"/>
    </location>
</feature>
<evidence type="ECO:0000256" key="2">
    <source>
        <dbReference type="ARBA" id="ARBA00022448"/>
    </source>
</evidence>
<feature type="transmembrane region" description="Helical" evidence="7">
    <location>
        <begin position="393"/>
        <end position="420"/>
    </location>
</feature>
<dbReference type="Gene3D" id="1.20.1740.10">
    <property type="entry name" value="Amino acid/polyamine transporter I"/>
    <property type="match status" value="1"/>
</dbReference>
<feature type="transmembrane region" description="Helical" evidence="7">
    <location>
        <begin position="40"/>
        <end position="63"/>
    </location>
</feature>
<evidence type="ECO:0000313" key="9">
    <source>
        <dbReference type="Proteomes" id="UP001252875"/>
    </source>
</evidence>